<evidence type="ECO:0000259" key="3">
    <source>
        <dbReference type="Pfam" id="PF05707"/>
    </source>
</evidence>
<protein>
    <submittedName>
        <fullName evidence="4">Zonula occludens toxin (Zot)</fullName>
    </submittedName>
</protein>
<name>A0ABP2GHQ8_ACIRA</name>
<keyword evidence="2" id="KW-0812">Transmembrane</keyword>
<keyword evidence="5" id="KW-1185">Reference proteome</keyword>
<evidence type="ECO:0000313" key="5">
    <source>
        <dbReference type="Proteomes" id="UP000018419"/>
    </source>
</evidence>
<proteinExistence type="predicted"/>
<accession>A0ABP2GHQ8</accession>
<dbReference type="EMBL" id="ACVR01000077">
    <property type="protein sequence ID" value="EET81111.1"/>
    <property type="molecule type" value="Genomic_DNA"/>
</dbReference>
<sequence length="425" mass="48688">MSELRLITGKKGSGKTLWTVDQLFKEFEKGFYEAYYSDITGLKHTGVKEAPEDWRDIPNNSLIVFDEVQFKILFSRHNSKRDTQILDLTTMRKRGIAIWIITQKARFLNADVLGLVDKHFQIERNGKKTAKVWEFNDAEINITKTKKLFAFDSYVFAYPEELYQYYKSVETDAKHAEKSYLNKGVVSTGITLAIVAMLGGYFIYQGSSDGMAINATNGTEQKSEKKNQTTNPFTQPTPVQQDESITAELQNKINQCVSQFKWTPEQCREGLDPEYLKRNNDAMLARNNNTMDEIVIQYNASRPYDVQYKGNYQVTAQPVFSGCIKSGNKYVAYSQQGTRLDVSTDDCKRLIDDGDRPFNYFSNTSANAVSANNINNVQNVSNDQAVYSQHRMTPEQYYKYLQYLEQTQQANNVVVESNNLTSRQI</sequence>
<feature type="transmembrane region" description="Helical" evidence="2">
    <location>
        <begin position="184"/>
        <end position="204"/>
    </location>
</feature>
<comment type="caution">
    <text evidence="4">The sequence shown here is derived from an EMBL/GenBank/DDBJ whole genome shotgun (WGS) entry which is preliminary data.</text>
</comment>
<dbReference type="Proteomes" id="UP000018419">
    <property type="component" value="Unassembled WGS sequence"/>
</dbReference>
<gene>
    <name evidence="4" type="ORF">ACIRA0001_0173</name>
</gene>
<feature type="region of interest" description="Disordered" evidence="1">
    <location>
        <begin position="218"/>
        <end position="239"/>
    </location>
</feature>
<keyword evidence="2" id="KW-1133">Transmembrane helix</keyword>
<dbReference type="Gene3D" id="3.40.50.300">
    <property type="entry name" value="P-loop containing nucleotide triphosphate hydrolases"/>
    <property type="match status" value="1"/>
</dbReference>
<evidence type="ECO:0000256" key="2">
    <source>
        <dbReference type="SAM" id="Phobius"/>
    </source>
</evidence>
<evidence type="ECO:0000256" key="1">
    <source>
        <dbReference type="SAM" id="MobiDB-lite"/>
    </source>
</evidence>
<organism evidence="4 5">
    <name type="scientific">Acinetobacter radioresistens SK82</name>
    <dbReference type="NCBI Taxonomy" id="596318"/>
    <lineage>
        <taxon>Bacteria</taxon>
        <taxon>Pseudomonadati</taxon>
        <taxon>Pseudomonadota</taxon>
        <taxon>Gammaproteobacteria</taxon>
        <taxon>Moraxellales</taxon>
        <taxon>Moraxellaceae</taxon>
        <taxon>Acinetobacter</taxon>
    </lineage>
</organism>
<dbReference type="InterPro" id="IPR027417">
    <property type="entry name" value="P-loop_NTPase"/>
</dbReference>
<dbReference type="RefSeq" id="WP_005014295.1">
    <property type="nucleotide sequence ID" value="NZ_ACVR01000077.1"/>
</dbReference>
<dbReference type="Pfam" id="PF05707">
    <property type="entry name" value="Zot"/>
    <property type="match status" value="1"/>
</dbReference>
<feature type="domain" description="Zona occludens toxin N-terminal" evidence="3">
    <location>
        <begin position="54"/>
        <end position="171"/>
    </location>
</feature>
<feature type="compositionally biased region" description="Low complexity" evidence="1">
    <location>
        <begin position="228"/>
        <end position="239"/>
    </location>
</feature>
<reference evidence="4 5" key="1">
    <citation type="submission" date="2009-07" db="EMBL/GenBank/DDBJ databases">
        <authorList>
            <person name="Madupu R."/>
            <person name="Durkin A.S."/>
            <person name="Torralba M."/>
            <person name="Methe B."/>
            <person name="Sutton G.G."/>
            <person name="Strausberg R.L."/>
            <person name="Nelson K.E."/>
        </authorList>
    </citation>
    <scope>NUCLEOTIDE SEQUENCE [LARGE SCALE GENOMIC DNA]</scope>
    <source>
        <strain evidence="4 5">SK82</strain>
    </source>
</reference>
<evidence type="ECO:0000313" key="4">
    <source>
        <dbReference type="EMBL" id="EET81111.1"/>
    </source>
</evidence>
<keyword evidence="2" id="KW-0472">Membrane</keyword>
<dbReference type="InterPro" id="IPR008900">
    <property type="entry name" value="Zot_N"/>
</dbReference>